<protein>
    <recommendedName>
        <fullName evidence="4">Mycothiol maleylpyruvate isomerase-like protein</fullName>
    </recommendedName>
</protein>
<feature type="region of interest" description="Disordered" evidence="1">
    <location>
        <begin position="1"/>
        <end position="23"/>
    </location>
</feature>
<dbReference type="EMBL" id="PVTL01000002">
    <property type="protein sequence ID" value="PRY69653.1"/>
    <property type="molecule type" value="Genomic_DNA"/>
</dbReference>
<sequence>MSDAAKYLPLSHRDREDESTVTNDWSPHLRTCLEALAVLVESLPPEQLESPSWREQYRVIDVLSHLLWRLGTSRAERARQLVAVALRSRSALAGGRVGGGPGAGGPLAGATLTHCRALAGSANRSPAALADQLRAAAVANAGARPGAEPGARTGAGKTRRSVADLSVAVVDSLDVARTAGKALTLDPVATGAVALARSLSAPVPIRAVLRDCLLHATDAGWSVGRGSTRNSSAGSIILFLWGRGDIPPAGLT</sequence>
<dbReference type="AlphaFoldDB" id="A0A2T0VHV7"/>
<evidence type="ECO:0008006" key="4">
    <source>
        <dbReference type="Google" id="ProtNLM"/>
    </source>
</evidence>
<organism evidence="2 3">
    <name type="scientific">Glaciihabitans tibetensis</name>
    <dbReference type="NCBI Taxonomy" id="1266600"/>
    <lineage>
        <taxon>Bacteria</taxon>
        <taxon>Bacillati</taxon>
        <taxon>Actinomycetota</taxon>
        <taxon>Actinomycetes</taxon>
        <taxon>Micrococcales</taxon>
        <taxon>Microbacteriaceae</taxon>
        <taxon>Glaciihabitans</taxon>
    </lineage>
</organism>
<dbReference type="OrthoDB" id="5178565at2"/>
<comment type="caution">
    <text evidence="2">The sequence shown here is derived from an EMBL/GenBank/DDBJ whole genome shotgun (WGS) entry which is preliminary data.</text>
</comment>
<reference evidence="2 3" key="1">
    <citation type="submission" date="2018-03" db="EMBL/GenBank/DDBJ databases">
        <title>Genomic Encyclopedia of Type Strains, Phase III (KMG-III): the genomes of soil and plant-associated and newly described type strains.</title>
        <authorList>
            <person name="Whitman W."/>
        </authorList>
    </citation>
    <scope>NUCLEOTIDE SEQUENCE [LARGE SCALE GENOMIC DNA]</scope>
    <source>
        <strain evidence="2 3">CGMCC 1.12484</strain>
    </source>
</reference>
<proteinExistence type="predicted"/>
<dbReference type="SUPFAM" id="SSF109854">
    <property type="entry name" value="DinB/YfiT-like putative metalloenzymes"/>
    <property type="match status" value="1"/>
</dbReference>
<accession>A0A2T0VHV7</accession>
<evidence type="ECO:0000256" key="1">
    <source>
        <dbReference type="SAM" id="MobiDB-lite"/>
    </source>
</evidence>
<gene>
    <name evidence="2" type="ORF">B0I08_102330</name>
</gene>
<dbReference type="Proteomes" id="UP000237983">
    <property type="component" value="Unassembled WGS sequence"/>
</dbReference>
<dbReference type="InterPro" id="IPR034660">
    <property type="entry name" value="DinB/YfiT-like"/>
</dbReference>
<evidence type="ECO:0000313" key="3">
    <source>
        <dbReference type="Proteomes" id="UP000237983"/>
    </source>
</evidence>
<dbReference type="RefSeq" id="WP_106210600.1">
    <property type="nucleotide sequence ID" value="NZ_PVTL01000002.1"/>
</dbReference>
<name>A0A2T0VHV7_9MICO</name>
<evidence type="ECO:0000313" key="2">
    <source>
        <dbReference type="EMBL" id="PRY69653.1"/>
    </source>
</evidence>
<keyword evidence="3" id="KW-1185">Reference proteome</keyword>